<feature type="region of interest" description="Disordered" evidence="2">
    <location>
        <begin position="1"/>
        <end position="22"/>
    </location>
</feature>
<feature type="coiled-coil region" evidence="1">
    <location>
        <begin position="126"/>
        <end position="160"/>
    </location>
</feature>
<dbReference type="EMBL" id="HBFQ01019052">
    <property type="protein sequence ID" value="CAD8838995.1"/>
    <property type="molecule type" value="Transcribed_RNA"/>
</dbReference>
<gene>
    <name evidence="3" type="ORF">NSCI0253_LOCUS13343</name>
</gene>
<dbReference type="InterPro" id="IPR011989">
    <property type="entry name" value="ARM-like"/>
</dbReference>
<proteinExistence type="predicted"/>
<evidence type="ECO:0000256" key="2">
    <source>
        <dbReference type="SAM" id="MobiDB-lite"/>
    </source>
</evidence>
<dbReference type="InterPro" id="IPR016024">
    <property type="entry name" value="ARM-type_fold"/>
</dbReference>
<protein>
    <submittedName>
        <fullName evidence="3">Uncharacterized protein</fullName>
    </submittedName>
</protein>
<feature type="region of interest" description="Disordered" evidence="2">
    <location>
        <begin position="219"/>
        <end position="248"/>
    </location>
</feature>
<keyword evidence="1" id="KW-0175">Coiled coil</keyword>
<accession>A0A7S1F1Z4</accession>
<reference evidence="3" key="1">
    <citation type="submission" date="2021-01" db="EMBL/GenBank/DDBJ databases">
        <authorList>
            <person name="Corre E."/>
            <person name="Pelletier E."/>
            <person name="Niang G."/>
            <person name="Scheremetjew M."/>
            <person name="Finn R."/>
            <person name="Kale V."/>
            <person name="Holt S."/>
            <person name="Cochrane G."/>
            <person name="Meng A."/>
            <person name="Brown T."/>
            <person name="Cohen L."/>
        </authorList>
    </citation>
    <scope>NUCLEOTIDE SEQUENCE</scope>
</reference>
<dbReference type="AlphaFoldDB" id="A0A7S1F1Z4"/>
<name>A0A7S1F1Z4_NOCSC</name>
<sequence length="475" mass="50913">MENDEKNVLTREPLSKSTGKRLSSVEQRVRFEQRRSMFTRKTSISGRDVTGALHAVAPSDAMVREEALLQEVDKLRAKVATCEAVFCVEWRCAEEKLHAQSAEELSTAEQRLVDVTLTCNRVDEQLAEENLRAAAAAERVTAAERRVVAAEAAVVELQEEQLRTKVESARVKAERCAADAERRADSELRTPRSLQEECLVQNTTGKVVGTASAAAKASPTVDVNVGGDSSRAQLKRPEPTNPDGESDVPLVACARVNAECERGGPEWFQALGTTSNSFRHTAPASIGALIDDLVQHTGDTVVCRDLSVLLNDWTARGMGNELAGVVSALVGVFDRHMHDQSLVSTAMQIFWAITFDPVTAEQAVAAGAVSRVVAVMRAQDACAALQASGCGTLLNLLCGGIQDGVVGAAVEAGRHATPAVLEQACQLLYALAHLDSRSVVLAGGRDAARIACSLPSTGPDEEQARRWGRWLVEAL</sequence>
<evidence type="ECO:0000256" key="1">
    <source>
        <dbReference type="SAM" id="Coils"/>
    </source>
</evidence>
<dbReference type="SUPFAM" id="SSF48371">
    <property type="entry name" value="ARM repeat"/>
    <property type="match status" value="1"/>
</dbReference>
<dbReference type="Gene3D" id="1.25.10.10">
    <property type="entry name" value="Leucine-rich Repeat Variant"/>
    <property type="match status" value="1"/>
</dbReference>
<evidence type="ECO:0000313" key="3">
    <source>
        <dbReference type="EMBL" id="CAD8838995.1"/>
    </source>
</evidence>
<organism evidence="3">
    <name type="scientific">Noctiluca scintillans</name>
    <name type="common">Sea sparkle</name>
    <name type="synonym">Red tide dinoflagellate</name>
    <dbReference type="NCBI Taxonomy" id="2966"/>
    <lineage>
        <taxon>Eukaryota</taxon>
        <taxon>Sar</taxon>
        <taxon>Alveolata</taxon>
        <taxon>Dinophyceae</taxon>
        <taxon>Noctilucales</taxon>
        <taxon>Noctilucaceae</taxon>
        <taxon>Noctiluca</taxon>
    </lineage>
</organism>